<dbReference type="OrthoDB" id="279916at2"/>
<accession>A0A5C6BD95</accession>
<dbReference type="AlphaFoldDB" id="A0A5C6BD95"/>
<feature type="transmembrane region" description="Helical" evidence="7">
    <location>
        <begin position="154"/>
        <end position="175"/>
    </location>
</feature>
<dbReference type="RefSeq" id="WP_146372971.1">
    <property type="nucleotide sequence ID" value="NZ_SJPP01000002.1"/>
</dbReference>
<dbReference type="PANTHER" id="PTHR40277">
    <property type="entry name" value="BLL5419 PROTEIN"/>
    <property type="match status" value="1"/>
</dbReference>
<dbReference type="InterPro" id="IPR022791">
    <property type="entry name" value="L-PG_synthase/AglD"/>
</dbReference>
<keyword evidence="9" id="KW-1185">Reference proteome</keyword>
<evidence type="ECO:0000256" key="7">
    <source>
        <dbReference type="SAM" id="Phobius"/>
    </source>
</evidence>
<evidence type="ECO:0000256" key="3">
    <source>
        <dbReference type="ARBA" id="ARBA00022692"/>
    </source>
</evidence>
<keyword evidence="4 7" id="KW-1133">Transmembrane helix</keyword>
<keyword evidence="3 7" id="KW-0812">Transmembrane</keyword>
<keyword evidence="5 7" id="KW-0472">Membrane</keyword>
<protein>
    <submittedName>
        <fullName evidence="8">Uncharacterized protein</fullName>
    </submittedName>
</protein>
<name>A0A5C6BD95_9PLAN</name>
<keyword evidence="2" id="KW-1003">Cell membrane</keyword>
<dbReference type="Pfam" id="PF03706">
    <property type="entry name" value="LPG_synthase_TM"/>
    <property type="match status" value="1"/>
</dbReference>
<feature type="transmembrane region" description="Helical" evidence="7">
    <location>
        <begin position="73"/>
        <end position="96"/>
    </location>
</feature>
<dbReference type="PANTHER" id="PTHR40277:SF1">
    <property type="entry name" value="BLL5419 PROTEIN"/>
    <property type="match status" value="1"/>
</dbReference>
<evidence type="ECO:0000256" key="5">
    <source>
        <dbReference type="ARBA" id="ARBA00023136"/>
    </source>
</evidence>
<sequence length="405" mass="43459">MQETIGQIQPQHRKCACWGLLTTFHDAEETRPLDKLFAIAGKLKWPFAIGMLGYLLFQHWDNFKSLLHGQKNWGFFALGFTLVAGCAALTFVRWYLLVWAQEFDFTLKDAFRLGGFGLLCNYGGPGIVGGDLLKAAMVARNQQSRRAVAAATVVLDRILGLLALFMVGALATLFVDFDTAALNEAAATAAAADKTQDQGFLASVPMMSVVGWSLWVGSIVGVAGLMIMLTPGSTRWPILQKLVGLKYVGKTLADLLNGIALYQTKRRVVSLAVVISLIGHAGLVAGFYCCARSLNAWVPNLWAHYYFMPAAELFASVIPVPGGVGPLEGAISFFYGLTAVGHVTKDTAEATGVAAALVFRVTSVVTAVMGAGYYMLTKPKSEPDLLSSDPLEPSQEPTSATKLPA</sequence>
<evidence type="ECO:0000256" key="1">
    <source>
        <dbReference type="ARBA" id="ARBA00004651"/>
    </source>
</evidence>
<gene>
    <name evidence="8" type="ORF">CA54_44890</name>
</gene>
<proteinExistence type="predicted"/>
<evidence type="ECO:0000256" key="4">
    <source>
        <dbReference type="ARBA" id="ARBA00022989"/>
    </source>
</evidence>
<feature type="transmembrane region" description="Helical" evidence="7">
    <location>
        <begin position="209"/>
        <end position="229"/>
    </location>
</feature>
<evidence type="ECO:0000256" key="2">
    <source>
        <dbReference type="ARBA" id="ARBA00022475"/>
    </source>
</evidence>
<feature type="transmembrane region" description="Helical" evidence="7">
    <location>
        <begin position="353"/>
        <end position="376"/>
    </location>
</feature>
<evidence type="ECO:0000256" key="6">
    <source>
        <dbReference type="SAM" id="MobiDB-lite"/>
    </source>
</evidence>
<feature type="region of interest" description="Disordered" evidence="6">
    <location>
        <begin position="380"/>
        <end position="405"/>
    </location>
</feature>
<reference evidence="8 9" key="1">
    <citation type="submission" date="2019-02" db="EMBL/GenBank/DDBJ databases">
        <title>Deep-cultivation of Planctomycetes and their phenomic and genomic characterization uncovers novel biology.</title>
        <authorList>
            <person name="Wiegand S."/>
            <person name="Jogler M."/>
            <person name="Boedeker C."/>
            <person name="Pinto D."/>
            <person name="Vollmers J."/>
            <person name="Rivas-Marin E."/>
            <person name="Kohn T."/>
            <person name="Peeters S.H."/>
            <person name="Heuer A."/>
            <person name="Rast P."/>
            <person name="Oberbeckmann S."/>
            <person name="Bunk B."/>
            <person name="Jeske O."/>
            <person name="Meyerdierks A."/>
            <person name="Storesund J.E."/>
            <person name="Kallscheuer N."/>
            <person name="Luecker S."/>
            <person name="Lage O.M."/>
            <person name="Pohl T."/>
            <person name="Merkel B.J."/>
            <person name="Hornburger P."/>
            <person name="Mueller R.-W."/>
            <person name="Bruemmer F."/>
            <person name="Labrenz M."/>
            <person name="Spormann A.M."/>
            <person name="Op Den Camp H."/>
            <person name="Overmann J."/>
            <person name="Amann R."/>
            <person name="Jetten M.S.M."/>
            <person name="Mascher T."/>
            <person name="Medema M.H."/>
            <person name="Devos D.P."/>
            <person name="Kaster A.-K."/>
            <person name="Ovreas L."/>
            <person name="Rohde M."/>
            <person name="Galperin M.Y."/>
            <person name="Jogler C."/>
        </authorList>
    </citation>
    <scope>NUCLEOTIDE SEQUENCE [LARGE SCALE GENOMIC DNA]</scope>
    <source>
        <strain evidence="8 9">CA54</strain>
    </source>
</reference>
<dbReference type="Proteomes" id="UP000320735">
    <property type="component" value="Unassembled WGS sequence"/>
</dbReference>
<dbReference type="EMBL" id="SJPP01000002">
    <property type="protein sequence ID" value="TWU09249.1"/>
    <property type="molecule type" value="Genomic_DNA"/>
</dbReference>
<feature type="transmembrane region" description="Helical" evidence="7">
    <location>
        <begin position="116"/>
        <end position="133"/>
    </location>
</feature>
<organism evidence="8 9">
    <name type="scientific">Symmachiella macrocystis</name>
    <dbReference type="NCBI Taxonomy" id="2527985"/>
    <lineage>
        <taxon>Bacteria</taxon>
        <taxon>Pseudomonadati</taxon>
        <taxon>Planctomycetota</taxon>
        <taxon>Planctomycetia</taxon>
        <taxon>Planctomycetales</taxon>
        <taxon>Planctomycetaceae</taxon>
        <taxon>Symmachiella</taxon>
    </lineage>
</organism>
<feature type="compositionally biased region" description="Polar residues" evidence="6">
    <location>
        <begin position="395"/>
        <end position="405"/>
    </location>
</feature>
<evidence type="ECO:0000313" key="8">
    <source>
        <dbReference type="EMBL" id="TWU09249.1"/>
    </source>
</evidence>
<comment type="caution">
    <text evidence="8">The sequence shown here is derived from an EMBL/GenBank/DDBJ whole genome shotgun (WGS) entry which is preliminary data.</text>
</comment>
<feature type="transmembrane region" description="Helical" evidence="7">
    <location>
        <begin position="268"/>
        <end position="288"/>
    </location>
</feature>
<comment type="subcellular location">
    <subcellularLocation>
        <location evidence="1">Cell membrane</location>
        <topology evidence="1">Multi-pass membrane protein</topology>
    </subcellularLocation>
</comment>
<evidence type="ECO:0000313" key="9">
    <source>
        <dbReference type="Proteomes" id="UP000320735"/>
    </source>
</evidence>
<dbReference type="GO" id="GO:0005886">
    <property type="term" value="C:plasma membrane"/>
    <property type="evidence" value="ECO:0007669"/>
    <property type="project" value="UniProtKB-SubCell"/>
</dbReference>